<dbReference type="GO" id="GO:0022627">
    <property type="term" value="C:cytosolic small ribosomal subunit"/>
    <property type="evidence" value="ECO:0007669"/>
    <property type="project" value="TreeGrafter"/>
</dbReference>
<comment type="similarity">
    <text evidence="1 7">Belongs to the bacterial ribosomal protein bS1 family.</text>
</comment>
<dbReference type="FunFam" id="2.40.50.140:FF:000018">
    <property type="entry name" value="30S ribosomal protein S1"/>
    <property type="match status" value="1"/>
</dbReference>
<dbReference type="PRINTS" id="PR00681">
    <property type="entry name" value="RIBOSOMALS1"/>
</dbReference>
<evidence type="ECO:0000256" key="6">
    <source>
        <dbReference type="ARBA" id="ARBA00025604"/>
    </source>
</evidence>
<dbReference type="InterPro" id="IPR000110">
    <property type="entry name" value="Ribosomal_bS1"/>
</dbReference>
<gene>
    <name evidence="9" type="primary">rpsA</name>
    <name evidence="9" type="ORF">H5P28_10505</name>
</gene>
<evidence type="ECO:0000256" key="4">
    <source>
        <dbReference type="ARBA" id="ARBA00022980"/>
    </source>
</evidence>
<dbReference type="RefSeq" id="WP_185675660.1">
    <property type="nucleotide sequence ID" value="NZ_JACHVB010000032.1"/>
</dbReference>
<organism evidence="9 10">
    <name type="scientific">Ruficoccus amylovorans</name>
    <dbReference type="NCBI Taxonomy" id="1804625"/>
    <lineage>
        <taxon>Bacteria</taxon>
        <taxon>Pseudomonadati</taxon>
        <taxon>Verrucomicrobiota</taxon>
        <taxon>Opitutia</taxon>
        <taxon>Puniceicoccales</taxon>
        <taxon>Cerasicoccaceae</taxon>
        <taxon>Ruficoccus</taxon>
    </lineage>
</organism>
<evidence type="ECO:0000256" key="1">
    <source>
        <dbReference type="ARBA" id="ARBA00006767"/>
    </source>
</evidence>
<keyword evidence="4 7" id="KW-0689">Ribosomal protein</keyword>
<dbReference type="AlphaFoldDB" id="A0A842HHH7"/>
<keyword evidence="10" id="KW-1185">Reference proteome</keyword>
<dbReference type="InterPro" id="IPR003029">
    <property type="entry name" value="S1_domain"/>
</dbReference>
<dbReference type="PANTHER" id="PTHR10724">
    <property type="entry name" value="30S RIBOSOMAL PROTEIN S1"/>
    <property type="match status" value="1"/>
</dbReference>
<feature type="domain" description="S1 motif" evidence="8">
    <location>
        <begin position="272"/>
        <end position="342"/>
    </location>
</feature>
<dbReference type="FunFam" id="2.40.50.140:FF:000103">
    <property type="entry name" value="protein RRP5 homolog"/>
    <property type="match status" value="1"/>
</dbReference>
<dbReference type="PROSITE" id="PS50126">
    <property type="entry name" value="S1"/>
    <property type="match status" value="6"/>
</dbReference>
<feature type="domain" description="S1 motif" evidence="8">
    <location>
        <begin position="20"/>
        <end position="83"/>
    </location>
</feature>
<name>A0A842HHH7_9BACT</name>
<dbReference type="GO" id="GO:0003735">
    <property type="term" value="F:structural constituent of ribosome"/>
    <property type="evidence" value="ECO:0007669"/>
    <property type="project" value="InterPro"/>
</dbReference>
<dbReference type="CDD" id="cd05687">
    <property type="entry name" value="S1_RPS1_repeat_ec1_hs1"/>
    <property type="match status" value="1"/>
</dbReference>
<accession>A0A842HHH7</accession>
<keyword evidence="5 7" id="KW-0687">Ribonucleoprotein</keyword>
<dbReference type="PIRSF" id="PIRSF002111">
    <property type="entry name" value="RpsA"/>
    <property type="match status" value="1"/>
</dbReference>
<evidence type="ECO:0000313" key="9">
    <source>
        <dbReference type="EMBL" id="MBC2594691.1"/>
    </source>
</evidence>
<feature type="domain" description="S1 motif" evidence="8">
    <location>
        <begin position="187"/>
        <end position="255"/>
    </location>
</feature>
<keyword evidence="2" id="KW-0677">Repeat</keyword>
<dbReference type="Gene3D" id="2.40.50.140">
    <property type="entry name" value="Nucleic acid-binding proteins"/>
    <property type="match status" value="6"/>
</dbReference>
<reference evidence="9 10" key="1">
    <citation type="submission" date="2020-07" db="EMBL/GenBank/DDBJ databases">
        <authorList>
            <person name="Feng X."/>
        </authorList>
    </citation>
    <scope>NUCLEOTIDE SEQUENCE [LARGE SCALE GENOMIC DNA]</scope>
    <source>
        <strain evidence="9 10">JCM31066</strain>
    </source>
</reference>
<evidence type="ECO:0000313" key="10">
    <source>
        <dbReference type="Proteomes" id="UP000546464"/>
    </source>
</evidence>
<dbReference type="EMBL" id="JACHVB010000032">
    <property type="protein sequence ID" value="MBC2594691.1"/>
    <property type="molecule type" value="Genomic_DNA"/>
</dbReference>
<dbReference type="InterPro" id="IPR050437">
    <property type="entry name" value="Ribos_protein_bS1-like"/>
</dbReference>
<feature type="domain" description="S1 motif" evidence="8">
    <location>
        <begin position="359"/>
        <end position="429"/>
    </location>
</feature>
<evidence type="ECO:0000259" key="8">
    <source>
        <dbReference type="PROSITE" id="PS50126"/>
    </source>
</evidence>
<dbReference type="SUPFAM" id="SSF50249">
    <property type="entry name" value="Nucleic acid-binding proteins"/>
    <property type="match status" value="6"/>
</dbReference>
<dbReference type="CDD" id="cd04465">
    <property type="entry name" value="S1_RPS1_repeat_ec2_hs2"/>
    <property type="match status" value="1"/>
</dbReference>
<evidence type="ECO:0000256" key="2">
    <source>
        <dbReference type="ARBA" id="ARBA00022737"/>
    </source>
</evidence>
<dbReference type="CDD" id="cd05688">
    <property type="entry name" value="S1_RPS1_repeat_ec3"/>
    <property type="match status" value="1"/>
</dbReference>
<evidence type="ECO:0000256" key="3">
    <source>
        <dbReference type="ARBA" id="ARBA00022884"/>
    </source>
</evidence>
<dbReference type="GO" id="GO:0003729">
    <property type="term" value="F:mRNA binding"/>
    <property type="evidence" value="ECO:0007669"/>
    <property type="project" value="TreeGrafter"/>
</dbReference>
<comment type="function">
    <text evidence="6 7">Binds mRNA; thus facilitating recognition of the initiation point. It is needed to translate mRNA with a short Shine-Dalgarno (SD) purine-rich sequence.</text>
</comment>
<dbReference type="NCBIfam" id="TIGR00717">
    <property type="entry name" value="rpsA"/>
    <property type="match status" value="1"/>
</dbReference>
<dbReference type="Pfam" id="PF00575">
    <property type="entry name" value="S1"/>
    <property type="match status" value="6"/>
</dbReference>
<sequence length="553" mass="62075">MSSIMEELLAMSELGNLHSGTIVKGTITEVRQNEVIVDIGGKSEGSISASEFFDIGELSIGEEIEVFLEKLEDKDGNPILSFDKAEQKKNWENILSKCEEGTIISGRVKSKVKGGLIVSIGVDAFLPASQIDIQPPKNLDQYLAQTYDFKILKINTERRNIVISRRELIEEQRQEKRRKLLEEVKPGDTRRGTVKNITDYGAFIDLDGLDGLLHITDMSWGRISHPSEMLKVGEEINVMIIEVDRDRERVSLGLKQTTENPWENIEKKFPVGAKVSGKVVNLVPYGAFVELEEGVEGLVHVTELSWTKRISKPSEVLKVGEEIDAVVLGIQKDEQKISLGVRQLEVNPWDMARHNYPVGARVRGKVRNLTTYGAFVELEEGIDGMVHVSDMSWTRKINHPSEMLKKGDEIDAIVLDVDVDQQRISLGMRQLTDDPWSEIDRYFKIGDVVKGKVTKITSYGAFIQLDQDIDGLVHISQIAEDHVEKIKDVLKEGDEVDARVIKIDRDDRRIGLSIKAASYDRDQLAAEVAAFDKVRSDTDLTNLGDILDEATKE</sequence>
<evidence type="ECO:0000256" key="5">
    <source>
        <dbReference type="ARBA" id="ARBA00023274"/>
    </source>
</evidence>
<dbReference type="InterPro" id="IPR012340">
    <property type="entry name" value="NA-bd_OB-fold"/>
</dbReference>
<dbReference type="FunFam" id="2.40.50.140:FF:000011">
    <property type="entry name" value="30S ribosomal protein S1"/>
    <property type="match status" value="2"/>
</dbReference>
<evidence type="ECO:0000256" key="7">
    <source>
        <dbReference type="PIRNR" id="PIRNR002111"/>
    </source>
</evidence>
<proteinExistence type="inferred from homology"/>
<dbReference type="InterPro" id="IPR035104">
    <property type="entry name" value="Ribosomal_protein_S1-like"/>
</dbReference>
<feature type="domain" description="S1 motif" evidence="8">
    <location>
        <begin position="101"/>
        <end position="166"/>
    </location>
</feature>
<protein>
    <recommendedName>
        <fullName evidence="7">30S ribosomal protein S1</fullName>
    </recommendedName>
</protein>
<comment type="caution">
    <text evidence="9">The sequence shown here is derived from an EMBL/GenBank/DDBJ whole genome shotgun (WGS) entry which is preliminary data.</text>
</comment>
<dbReference type="GO" id="GO:0006412">
    <property type="term" value="P:translation"/>
    <property type="evidence" value="ECO:0007669"/>
    <property type="project" value="InterPro"/>
</dbReference>
<feature type="domain" description="S1 motif" evidence="8">
    <location>
        <begin position="446"/>
        <end position="515"/>
    </location>
</feature>
<keyword evidence="3 7" id="KW-0694">RNA-binding</keyword>
<dbReference type="PANTHER" id="PTHR10724:SF7">
    <property type="entry name" value="SMALL RIBOSOMAL SUBUNIT PROTEIN BS1C"/>
    <property type="match status" value="1"/>
</dbReference>
<dbReference type="Proteomes" id="UP000546464">
    <property type="component" value="Unassembled WGS sequence"/>
</dbReference>
<dbReference type="SMART" id="SM00316">
    <property type="entry name" value="S1"/>
    <property type="match status" value="6"/>
</dbReference>